<evidence type="ECO:0000256" key="8">
    <source>
        <dbReference type="ARBA" id="ARBA00049244"/>
    </source>
</evidence>
<dbReference type="EMBL" id="FOUO01000012">
    <property type="protein sequence ID" value="SFM58582.1"/>
    <property type="molecule type" value="Genomic_DNA"/>
</dbReference>
<comment type="similarity">
    <text evidence="7">Belongs to the DNA polymerase HolA subunit family.</text>
</comment>
<dbReference type="GO" id="GO:0006261">
    <property type="term" value="P:DNA-templated DNA replication"/>
    <property type="evidence" value="ECO:0007669"/>
    <property type="project" value="TreeGrafter"/>
</dbReference>
<dbReference type="PANTHER" id="PTHR34388">
    <property type="entry name" value="DNA POLYMERASE III SUBUNIT DELTA"/>
    <property type="match status" value="1"/>
</dbReference>
<dbReference type="RefSeq" id="WP_090486151.1">
    <property type="nucleotide sequence ID" value="NZ_FOUO01000012.1"/>
</dbReference>
<dbReference type="Gene3D" id="3.40.50.300">
    <property type="entry name" value="P-loop containing nucleotide triphosphate hydrolases"/>
    <property type="match status" value="1"/>
</dbReference>
<dbReference type="SUPFAM" id="SSF52540">
    <property type="entry name" value="P-loop containing nucleoside triphosphate hydrolases"/>
    <property type="match status" value="1"/>
</dbReference>
<dbReference type="AlphaFoldDB" id="A0A1I4S216"/>
<keyword evidence="13" id="KW-1185">Reference proteome</keyword>
<evidence type="ECO:0000256" key="2">
    <source>
        <dbReference type="ARBA" id="ARBA00017703"/>
    </source>
</evidence>
<comment type="catalytic activity">
    <reaction evidence="8">
        <text>DNA(n) + a 2'-deoxyribonucleoside 5'-triphosphate = DNA(n+1) + diphosphate</text>
        <dbReference type="Rhea" id="RHEA:22508"/>
        <dbReference type="Rhea" id="RHEA-COMP:17339"/>
        <dbReference type="Rhea" id="RHEA-COMP:17340"/>
        <dbReference type="ChEBI" id="CHEBI:33019"/>
        <dbReference type="ChEBI" id="CHEBI:61560"/>
        <dbReference type="ChEBI" id="CHEBI:173112"/>
        <dbReference type="EC" id="2.7.7.7"/>
    </reaction>
</comment>
<proteinExistence type="inferred from homology"/>
<dbReference type="Pfam" id="PF14840">
    <property type="entry name" value="DNA_pol3_delt_C"/>
    <property type="match status" value="1"/>
</dbReference>
<dbReference type="SUPFAM" id="SSF48019">
    <property type="entry name" value="post-AAA+ oligomerization domain-like"/>
    <property type="match status" value="1"/>
</dbReference>
<evidence type="ECO:0000256" key="3">
    <source>
        <dbReference type="ARBA" id="ARBA00022679"/>
    </source>
</evidence>
<evidence type="ECO:0000256" key="4">
    <source>
        <dbReference type="ARBA" id="ARBA00022695"/>
    </source>
</evidence>
<protein>
    <recommendedName>
        <fullName evidence="2 9">DNA polymerase III subunit delta</fullName>
        <ecNumber evidence="1 9">2.7.7.7</ecNumber>
    </recommendedName>
</protein>
<reference evidence="12 13" key="1">
    <citation type="submission" date="2016-10" db="EMBL/GenBank/DDBJ databases">
        <authorList>
            <person name="de Groot N.N."/>
        </authorList>
    </citation>
    <scope>NUCLEOTIDE SEQUENCE [LARGE SCALE GENOMIC DNA]</scope>
    <source>
        <strain evidence="12 13">DSM 4180</strain>
    </source>
</reference>
<keyword evidence="3" id="KW-0808">Transferase</keyword>
<keyword evidence="4" id="KW-0548">Nucleotidyltransferase</keyword>
<dbReference type="EC" id="2.7.7.7" evidence="1 9"/>
<name>A0A1I4S216_ECTMO</name>
<evidence type="ECO:0000313" key="12">
    <source>
        <dbReference type="EMBL" id="SFM58582.1"/>
    </source>
</evidence>
<dbReference type="PANTHER" id="PTHR34388:SF1">
    <property type="entry name" value="DNA POLYMERASE III SUBUNIT DELTA"/>
    <property type="match status" value="1"/>
</dbReference>
<dbReference type="InterPro" id="IPR008921">
    <property type="entry name" value="DNA_pol3_clamp-load_cplx_C"/>
</dbReference>
<sequence>MQIKPEQLEAHLEKGLAPVYLLSGDEPLQMMEAADAVRAAARARGHTERLVFSADAGFDWGRLREAAQSLSLFASRRILELRLPTGKPGAEGGRALEAYAAQPPEDTVLLVQCPRLEAKDRKTAWCRALEGAGVMLQVWPLDRSATEAWMARRLRQRGLNPTPEALRLLSDRVEGNLLAAAQEMEKLLLLTGPGELDAPAVLAAVSDSARFGVFDLVDAALAADAPRAVRILQGLRGEGTEPAVVLWALAREIRGLHRMAERGQAGEPMGQLLGAVRPPRRQPLVRAALGRLPEPALARLLAGCARADRIIKGLETGSPWDELLDWTLALAGAPVPSRAC</sequence>
<evidence type="ECO:0000256" key="7">
    <source>
        <dbReference type="ARBA" id="ARBA00034754"/>
    </source>
</evidence>
<dbReference type="STRING" id="195064.SAMN05421721_11212"/>
<evidence type="ECO:0000256" key="1">
    <source>
        <dbReference type="ARBA" id="ARBA00012417"/>
    </source>
</evidence>
<evidence type="ECO:0000256" key="9">
    <source>
        <dbReference type="NCBIfam" id="TIGR01128"/>
    </source>
</evidence>
<feature type="domain" description="DNA polymerase III delta N-terminal" evidence="10">
    <location>
        <begin position="20"/>
        <end position="135"/>
    </location>
</feature>
<accession>A0A1I4S216</accession>
<dbReference type="Pfam" id="PF06144">
    <property type="entry name" value="DNA_pol3_delta"/>
    <property type="match status" value="1"/>
</dbReference>
<gene>
    <name evidence="12" type="ORF">SAMN05421721_11212</name>
</gene>
<dbReference type="InterPro" id="IPR010372">
    <property type="entry name" value="DNA_pol3_delta_N"/>
</dbReference>
<keyword evidence="5" id="KW-0235">DNA replication</keyword>
<evidence type="ECO:0000256" key="5">
    <source>
        <dbReference type="ARBA" id="ARBA00022705"/>
    </source>
</evidence>
<dbReference type="NCBIfam" id="TIGR01128">
    <property type="entry name" value="holA"/>
    <property type="match status" value="1"/>
</dbReference>
<keyword evidence="6" id="KW-0239">DNA-directed DNA polymerase</keyword>
<evidence type="ECO:0000259" key="10">
    <source>
        <dbReference type="Pfam" id="PF06144"/>
    </source>
</evidence>
<dbReference type="InterPro" id="IPR032780">
    <property type="entry name" value="DNA_pol3_delt_C"/>
</dbReference>
<dbReference type="Gene3D" id="1.10.8.60">
    <property type="match status" value="1"/>
</dbReference>
<dbReference type="CDD" id="cd18138">
    <property type="entry name" value="HLD_clamp_pol_III_delta"/>
    <property type="match status" value="1"/>
</dbReference>
<dbReference type="Proteomes" id="UP000199556">
    <property type="component" value="Unassembled WGS sequence"/>
</dbReference>
<dbReference type="Gene3D" id="1.20.272.10">
    <property type="match status" value="1"/>
</dbReference>
<dbReference type="GO" id="GO:0003677">
    <property type="term" value="F:DNA binding"/>
    <property type="evidence" value="ECO:0007669"/>
    <property type="project" value="InterPro"/>
</dbReference>
<feature type="domain" description="DNA polymerase III subunit delta C-terminal" evidence="11">
    <location>
        <begin position="214"/>
        <end position="335"/>
    </location>
</feature>
<dbReference type="InterPro" id="IPR027417">
    <property type="entry name" value="P-loop_NTPase"/>
</dbReference>
<dbReference type="GO" id="GO:0009360">
    <property type="term" value="C:DNA polymerase III complex"/>
    <property type="evidence" value="ECO:0007669"/>
    <property type="project" value="UniProtKB-UniRule"/>
</dbReference>
<dbReference type="OrthoDB" id="9770982at2"/>
<evidence type="ECO:0000313" key="13">
    <source>
        <dbReference type="Proteomes" id="UP000199556"/>
    </source>
</evidence>
<organism evidence="12 13">
    <name type="scientific">Ectothiorhodospira mobilis</name>
    <dbReference type="NCBI Taxonomy" id="195064"/>
    <lineage>
        <taxon>Bacteria</taxon>
        <taxon>Pseudomonadati</taxon>
        <taxon>Pseudomonadota</taxon>
        <taxon>Gammaproteobacteria</taxon>
        <taxon>Chromatiales</taxon>
        <taxon>Ectothiorhodospiraceae</taxon>
        <taxon>Ectothiorhodospira</taxon>
    </lineage>
</organism>
<dbReference type="InterPro" id="IPR005790">
    <property type="entry name" value="DNA_polIII_delta"/>
</dbReference>
<dbReference type="GO" id="GO:0003887">
    <property type="term" value="F:DNA-directed DNA polymerase activity"/>
    <property type="evidence" value="ECO:0007669"/>
    <property type="project" value="UniProtKB-UniRule"/>
</dbReference>
<evidence type="ECO:0000259" key="11">
    <source>
        <dbReference type="Pfam" id="PF14840"/>
    </source>
</evidence>
<evidence type="ECO:0000256" key="6">
    <source>
        <dbReference type="ARBA" id="ARBA00022932"/>
    </source>
</evidence>